<dbReference type="CDD" id="cd14498">
    <property type="entry name" value="DSP"/>
    <property type="match status" value="1"/>
</dbReference>
<comment type="similarity">
    <text evidence="1">Belongs to the protein-tyrosine phosphatase family. Non-receptor class dual specificity subfamily.</text>
</comment>
<sequence length="774" mass="83606">MRRGRPANLTLKPDTARAFYPAIAVEDTDDDDDADADCDVLQLSPSSGSSDSSQSPETDDLSKDLADLARLRKTVQQNLRLRPIRSFSSLPSQTRPYSSGKTTKTPAARTLRSPSSSSATSSVYYTPVEPVQQQRCASPSSASDSASSSSQELSHSPPPSVLAAAAWDPAILADRLNLSASKHPILVDTRPYAVYQARRIAGSVNIAIPSLILKRYRKPGSSGGFHSLNSLRQFITSEDDKQLWDTLSAADHWDGDIVIIHGDETDESDKDNLQVTAWALLPLLSSLLGPGRVHYLRGGMAAALKHPKLFTHIDLQPPPADNHVSDGPSSKSAKGKGVFQINTATPSSLTFVESRSADDPTSSPSQCIYHHYPGLPARRPSAPNLSYPSDQHLTLPRLQIRVQPTRSATMPITPTQSSACMSPRVSVPPQSPSHLTLLHSNHTPPALSPRWATSPTDFLPPPPSVFTQSAHTLTPPRTPLTPDTPMPLLPPRSPGTSRPSPPGGAPSTGSDAPEELPSFSVSTILPGFLYLGPELTVPDHVTELKELGIRRILNIAAECDADDYGLDLHHEFERYVRIPMRDTVDEEKVRGCLRLVCETLDEAALYNAPTFVHCKAGRSRSVAAVMAYLIHAHRWPLSRAYAFVVDRRRGVSPNIGFVSELMAFEARELGGRPTGTSGGGGTEDDEQNGQPGRRLPHARESLPPMLSSSQEAEDDADAGLGVGQDMEIKDAEGRWRHVRRAPVDEATLQPMRRVSKAGLESTAKLSAGDHQAAG</sequence>
<keyword evidence="10" id="KW-1185">Reference proteome</keyword>
<dbReference type="InterPro" id="IPR000387">
    <property type="entry name" value="Tyr_Pase_dom"/>
</dbReference>
<feature type="region of interest" description="Disordered" evidence="5">
    <location>
        <begin position="403"/>
        <end position="517"/>
    </location>
</feature>
<evidence type="ECO:0000313" key="10">
    <source>
        <dbReference type="Proteomes" id="UP000054217"/>
    </source>
</evidence>
<feature type="compositionally biased region" description="Polar residues" evidence="5">
    <location>
        <begin position="86"/>
        <end position="105"/>
    </location>
</feature>
<evidence type="ECO:0000256" key="4">
    <source>
        <dbReference type="ARBA" id="ARBA00022912"/>
    </source>
</evidence>
<dbReference type="PANTHER" id="PTHR10159">
    <property type="entry name" value="DUAL SPECIFICITY PROTEIN PHOSPHATASE"/>
    <property type="match status" value="1"/>
</dbReference>
<feature type="domain" description="Tyrosine-protein phosphatase" evidence="6">
    <location>
        <begin position="520"/>
        <end position="670"/>
    </location>
</feature>
<feature type="domain" description="Rhodanese" evidence="8">
    <location>
        <begin position="180"/>
        <end position="311"/>
    </location>
</feature>
<dbReference type="PANTHER" id="PTHR10159:SF530">
    <property type="entry name" value="DUAL SPECIFICITY PROTEIN PHOSPHATASE DDB_G0271350-RELATED"/>
    <property type="match status" value="1"/>
</dbReference>
<dbReference type="HOGENOM" id="CLU_007776_0_0_1"/>
<evidence type="ECO:0000256" key="2">
    <source>
        <dbReference type="ARBA" id="ARBA00013064"/>
    </source>
</evidence>
<dbReference type="SUPFAM" id="SSF52821">
    <property type="entry name" value="Rhodanese/Cell cycle control phosphatase"/>
    <property type="match status" value="1"/>
</dbReference>
<dbReference type="GO" id="GO:0004725">
    <property type="term" value="F:protein tyrosine phosphatase activity"/>
    <property type="evidence" value="ECO:0007669"/>
    <property type="project" value="UniProtKB-EC"/>
</dbReference>
<feature type="region of interest" description="Disordered" evidence="5">
    <location>
        <begin position="23"/>
        <end position="61"/>
    </location>
</feature>
<organism evidence="9 10">
    <name type="scientific">Pisolithus tinctorius Marx 270</name>
    <dbReference type="NCBI Taxonomy" id="870435"/>
    <lineage>
        <taxon>Eukaryota</taxon>
        <taxon>Fungi</taxon>
        <taxon>Dikarya</taxon>
        <taxon>Basidiomycota</taxon>
        <taxon>Agaricomycotina</taxon>
        <taxon>Agaricomycetes</taxon>
        <taxon>Agaricomycetidae</taxon>
        <taxon>Boletales</taxon>
        <taxon>Sclerodermatineae</taxon>
        <taxon>Pisolithaceae</taxon>
        <taxon>Pisolithus</taxon>
    </lineage>
</organism>
<feature type="region of interest" description="Disordered" evidence="5">
    <location>
        <begin position="82"/>
        <end position="159"/>
    </location>
</feature>
<dbReference type="InterPro" id="IPR029021">
    <property type="entry name" value="Prot-tyrosine_phosphatase-like"/>
</dbReference>
<keyword evidence="4" id="KW-0904">Protein phosphatase</keyword>
<reference evidence="10" key="2">
    <citation type="submission" date="2015-01" db="EMBL/GenBank/DDBJ databases">
        <title>Evolutionary Origins and Diversification of the Mycorrhizal Mutualists.</title>
        <authorList>
            <consortium name="DOE Joint Genome Institute"/>
            <consortium name="Mycorrhizal Genomics Consortium"/>
            <person name="Kohler A."/>
            <person name="Kuo A."/>
            <person name="Nagy L.G."/>
            <person name="Floudas D."/>
            <person name="Copeland A."/>
            <person name="Barry K.W."/>
            <person name="Cichocki N."/>
            <person name="Veneault-Fourrey C."/>
            <person name="LaButti K."/>
            <person name="Lindquist E.A."/>
            <person name="Lipzen A."/>
            <person name="Lundell T."/>
            <person name="Morin E."/>
            <person name="Murat C."/>
            <person name="Riley R."/>
            <person name="Ohm R."/>
            <person name="Sun H."/>
            <person name="Tunlid A."/>
            <person name="Henrissat B."/>
            <person name="Grigoriev I.V."/>
            <person name="Hibbett D.S."/>
            <person name="Martin F."/>
        </authorList>
    </citation>
    <scope>NUCLEOTIDE SEQUENCE [LARGE SCALE GENOMIC DNA]</scope>
    <source>
        <strain evidence="10">Marx 270</strain>
    </source>
</reference>
<proteinExistence type="inferred from homology"/>
<dbReference type="InterPro" id="IPR036873">
    <property type="entry name" value="Rhodanese-like_dom_sf"/>
</dbReference>
<dbReference type="InterPro" id="IPR001763">
    <property type="entry name" value="Rhodanese-like_dom"/>
</dbReference>
<feature type="region of interest" description="Disordered" evidence="5">
    <location>
        <begin position="669"/>
        <end position="774"/>
    </location>
</feature>
<dbReference type="Gene3D" id="3.40.250.10">
    <property type="entry name" value="Rhodanese-like domain"/>
    <property type="match status" value="1"/>
</dbReference>
<dbReference type="OrthoDB" id="273181at2759"/>
<dbReference type="GO" id="GO:0043409">
    <property type="term" value="P:negative regulation of MAPK cascade"/>
    <property type="evidence" value="ECO:0007669"/>
    <property type="project" value="TreeGrafter"/>
</dbReference>
<dbReference type="PROSITE" id="PS50056">
    <property type="entry name" value="TYR_PHOSPHATASE_2"/>
    <property type="match status" value="1"/>
</dbReference>
<dbReference type="InParanoid" id="A0A0C3JFA7"/>
<feature type="compositionally biased region" description="Low complexity" evidence="5">
    <location>
        <begin position="44"/>
        <end position="55"/>
    </location>
</feature>
<evidence type="ECO:0000259" key="8">
    <source>
        <dbReference type="PROSITE" id="PS50206"/>
    </source>
</evidence>
<evidence type="ECO:0000313" key="9">
    <source>
        <dbReference type="EMBL" id="KIN96286.1"/>
    </source>
</evidence>
<protein>
    <recommendedName>
        <fullName evidence="2">protein-tyrosine-phosphatase</fullName>
        <ecNumber evidence="2">3.1.3.48</ecNumber>
    </recommendedName>
</protein>
<dbReference type="InterPro" id="IPR020422">
    <property type="entry name" value="TYR_PHOSPHATASE_DUAL_dom"/>
</dbReference>
<feature type="compositionally biased region" description="Acidic residues" evidence="5">
    <location>
        <begin position="26"/>
        <end position="38"/>
    </location>
</feature>
<dbReference type="Gene3D" id="3.90.190.10">
    <property type="entry name" value="Protein tyrosine phosphatase superfamily"/>
    <property type="match status" value="1"/>
</dbReference>
<evidence type="ECO:0000259" key="7">
    <source>
        <dbReference type="PROSITE" id="PS50056"/>
    </source>
</evidence>
<feature type="region of interest" description="Disordered" evidence="5">
    <location>
        <begin position="314"/>
        <end position="336"/>
    </location>
</feature>
<feature type="compositionally biased region" description="Polar residues" evidence="5">
    <location>
        <begin position="352"/>
        <end position="366"/>
    </location>
</feature>
<dbReference type="GO" id="GO:0005737">
    <property type="term" value="C:cytoplasm"/>
    <property type="evidence" value="ECO:0007669"/>
    <property type="project" value="TreeGrafter"/>
</dbReference>
<keyword evidence="3" id="KW-0378">Hydrolase</keyword>
<evidence type="ECO:0000259" key="6">
    <source>
        <dbReference type="PROSITE" id="PS50054"/>
    </source>
</evidence>
<gene>
    <name evidence="9" type="ORF">M404DRAFT_163540</name>
</gene>
<dbReference type="PROSITE" id="PS50206">
    <property type="entry name" value="RHODANESE_3"/>
    <property type="match status" value="1"/>
</dbReference>
<dbReference type="PROSITE" id="PS50054">
    <property type="entry name" value="TYR_PHOSPHATASE_DUAL"/>
    <property type="match status" value="1"/>
</dbReference>
<feature type="compositionally biased region" description="Basic and acidic residues" evidence="5">
    <location>
        <begin position="726"/>
        <end position="735"/>
    </location>
</feature>
<accession>A0A0C3JFA7</accession>
<evidence type="ECO:0000256" key="1">
    <source>
        <dbReference type="ARBA" id="ARBA00008601"/>
    </source>
</evidence>
<dbReference type="Pfam" id="PF00782">
    <property type="entry name" value="DSPc"/>
    <property type="match status" value="1"/>
</dbReference>
<feature type="compositionally biased region" description="Low complexity" evidence="5">
    <location>
        <begin position="137"/>
        <end position="155"/>
    </location>
</feature>
<name>A0A0C3JFA7_PISTI</name>
<dbReference type="EMBL" id="KN832050">
    <property type="protein sequence ID" value="KIN96286.1"/>
    <property type="molecule type" value="Genomic_DNA"/>
</dbReference>
<dbReference type="InterPro" id="IPR000340">
    <property type="entry name" value="Dual-sp_phosphatase_cat-dom"/>
</dbReference>
<dbReference type="Pfam" id="PF00581">
    <property type="entry name" value="Rhodanese"/>
    <property type="match status" value="1"/>
</dbReference>
<dbReference type="STRING" id="870435.A0A0C3JFA7"/>
<feature type="compositionally biased region" description="Low complexity" evidence="5">
    <location>
        <begin position="113"/>
        <end position="128"/>
    </location>
</feature>
<feature type="region of interest" description="Disordered" evidence="5">
    <location>
        <begin position="352"/>
        <end position="383"/>
    </location>
</feature>
<feature type="domain" description="Tyrosine specific protein phosphatases" evidence="7">
    <location>
        <begin position="590"/>
        <end position="651"/>
    </location>
</feature>
<dbReference type="SMART" id="SM00195">
    <property type="entry name" value="DSPc"/>
    <property type="match status" value="1"/>
</dbReference>
<dbReference type="AlphaFoldDB" id="A0A0C3JFA7"/>
<feature type="compositionally biased region" description="Pro residues" evidence="5">
    <location>
        <begin position="476"/>
        <end position="504"/>
    </location>
</feature>
<evidence type="ECO:0000256" key="3">
    <source>
        <dbReference type="ARBA" id="ARBA00022801"/>
    </source>
</evidence>
<dbReference type="SUPFAM" id="SSF52799">
    <property type="entry name" value="(Phosphotyrosine protein) phosphatases II"/>
    <property type="match status" value="1"/>
</dbReference>
<evidence type="ECO:0000256" key="5">
    <source>
        <dbReference type="SAM" id="MobiDB-lite"/>
    </source>
</evidence>
<dbReference type="EC" id="3.1.3.48" evidence="2"/>
<feature type="compositionally biased region" description="Gly residues" evidence="5">
    <location>
        <begin position="672"/>
        <end position="681"/>
    </location>
</feature>
<dbReference type="SMART" id="SM00450">
    <property type="entry name" value="RHOD"/>
    <property type="match status" value="1"/>
</dbReference>
<feature type="compositionally biased region" description="Polar residues" evidence="5">
    <location>
        <begin position="403"/>
        <end position="420"/>
    </location>
</feature>
<dbReference type="Proteomes" id="UP000054217">
    <property type="component" value="Unassembled WGS sequence"/>
</dbReference>
<reference evidence="9 10" key="1">
    <citation type="submission" date="2014-04" db="EMBL/GenBank/DDBJ databases">
        <authorList>
            <consortium name="DOE Joint Genome Institute"/>
            <person name="Kuo A."/>
            <person name="Kohler A."/>
            <person name="Costa M.D."/>
            <person name="Nagy L.G."/>
            <person name="Floudas D."/>
            <person name="Copeland A."/>
            <person name="Barry K.W."/>
            <person name="Cichocki N."/>
            <person name="Veneault-Fourrey C."/>
            <person name="LaButti K."/>
            <person name="Lindquist E.A."/>
            <person name="Lipzen A."/>
            <person name="Lundell T."/>
            <person name="Morin E."/>
            <person name="Murat C."/>
            <person name="Sun H."/>
            <person name="Tunlid A."/>
            <person name="Henrissat B."/>
            <person name="Grigoriev I.V."/>
            <person name="Hibbett D.S."/>
            <person name="Martin F."/>
            <person name="Nordberg H.P."/>
            <person name="Cantor M.N."/>
            <person name="Hua S.X."/>
        </authorList>
    </citation>
    <scope>NUCLEOTIDE SEQUENCE [LARGE SCALE GENOMIC DNA]</scope>
    <source>
        <strain evidence="9 10">Marx 270</strain>
    </source>
</reference>